<evidence type="ECO:0008006" key="3">
    <source>
        <dbReference type="Google" id="ProtNLM"/>
    </source>
</evidence>
<protein>
    <recommendedName>
        <fullName evidence="3">Jacalin-type lectin domain-containing protein</fullName>
    </recommendedName>
</protein>
<dbReference type="InterPro" id="IPR021917">
    <property type="entry name" value="Unchr_Zn-peptidase-like"/>
</dbReference>
<dbReference type="InterPro" id="IPR053002">
    <property type="entry name" value="Metalloproteinase_M10B"/>
</dbReference>
<sequence length="723" mass="80441">MPPAQGSARIRISNVENRETVFQRLLIVQGYVEGYQNVRDTILVQPGPAYEPVVWQVNHGHFKALVPLSPGPNELAFEVFGGDFEYPDHLLQRQPFVQGRLSIWFQRDRGALPLQLAILVACDSPALNKPGVTSASQQPPPTKNRASKLVGEFSQQLANSLVPRSIDEDRPLVDAPPGEGREKLKNLDEVKRRFALQAYLWQAFHAEQMRRMCLGPRTFALDDANSDVQPESGGYRKDLSEYPKVHILVSRHTTKEIRDPDNAQQNQRAKNRSIQHRFAGEVLEEPERCPPELRNNKSAPIAVMTLEATWDPCLRLLRGHAALGSFSPDSWSFGVMGSHWLWSAPSSLHEVTSAFQNCSRTDTAYCINDLLECVYHYETLNVGSGAMMHEVGHAFSNPHWPSGLMARGYVEFNRAFMTSEGPHCKRPGNMNPITPETDSGTNHLHRAQGVRARWHPAFALPSDPPLPFMNRDGDASTWKHWKEAEPTWEPTMHGANFRSKSGIASLEVFLGDTYKTHIEFTGLPDGNPVQQEMLITNEYLSKCVGFDVSSPASPSVNLTALACNMREIQLQDFRNNAYACPISLPRVPFTVTKGMSVGKEDPSHQCFMHVFRQNLSHVVIRAGAFVDGLVLFYPDGSRELLGCTGGEAFRFDLARGEQIAAIEVRSGLWLDAINIILSSGRQSGWRGGEGGNLRTLQPPRGSNTVGLYGSSSQWIHTLGLLLA</sequence>
<comment type="caution">
    <text evidence="1">The sequence shown here is derived from an EMBL/GenBank/DDBJ whole genome shotgun (WGS) entry which is preliminary data.</text>
</comment>
<dbReference type="PANTHER" id="PTHR21054:SF2">
    <property type="entry name" value="MIP04191P"/>
    <property type="match status" value="1"/>
</dbReference>
<name>A0A066W3B9_TILAU</name>
<dbReference type="OrthoDB" id="74460at2759"/>
<dbReference type="GeneID" id="25262866"/>
<dbReference type="HOGENOM" id="CLU_009601_2_1_1"/>
<dbReference type="Gene3D" id="2.100.10.30">
    <property type="entry name" value="Jacalin-like lectin domain"/>
    <property type="match status" value="1"/>
</dbReference>
<keyword evidence="2" id="KW-1185">Reference proteome</keyword>
<dbReference type="GO" id="GO:0005737">
    <property type="term" value="C:cytoplasm"/>
    <property type="evidence" value="ECO:0007669"/>
    <property type="project" value="TreeGrafter"/>
</dbReference>
<dbReference type="FunCoup" id="A0A066W3B9">
    <property type="interactions" value="6"/>
</dbReference>
<gene>
    <name evidence="1" type="ORF">K437DRAFT_234275</name>
</gene>
<evidence type="ECO:0000313" key="2">
    <source>
        <dbReference type="Proteomes" id="UP000027361"/>
    </source>
</evidence>
<dbReference type="InterPro" id="IPR036404">
    <property type="entry name" value="Jacalin-like_lectin_dom_sf"/>
</dbReference>
<dbReference type="EMBL" id="JMSN01000025">
    <property type="protein sequence ID" value="KDN48442.1"/>
    <property type="molecule type" value="Genomic_DNA"/>
</dbReference>
<evidence type="ECO:0000313" key="1">
    <source>
        <dbReference type="EMBL" id="KDN48442.1"/>
    </source>
</evidence>
<accession>A0A066W3B9</accession>
<dbReference type="SUPFAM" id="SSF51101">
    <property type="entry name" value="Mannose-binding lectins"/>
    <property type="match status" value="1"/>
</dbReference>
<dbReference type="PANTHER" id="PTHR21054">
    <property type="entry name" value="ZINC METALLOPROTEINASE-RELATED"/>
    <property type="match status" value="1"/>
</dbReference>
<dbReference type="Pfam" id="PF12044">
    <property type="entry name" value="Metallopep"/>
    <property type="match status" value="2"/>
</dbReference>
<dbReference type="OMA" id="YSIEIFC"/>
<proteinExistence type="predicted"/>
<dbReference type="RefSeq" id="XP_013244098.1">
    <property type="nucleotide sequence ID" value="XM_013388644.1"/>
</dbReference>
<dbReference type="AlphaFoldDB" id="A0A066W3B9"/>
<reference evidence="1 2" key="1">
    <citation type="submission" date="2014-05" db="EMBL/GenBank/DDBJ databases">
        <title>Draft genome sequence of a rare smut relative, Tilletiaria anomala UBC 951.</title>
        <authorList>
            <consortium name="DOE Joint Genome Institute"/>
            <person name="Toome M."/>
            <person name="Kuo A."/>
            <person name="Henrissat B."/>
            <person name="Lipzen A."/>
            <person name="Tritt A."/>
            <person name="Yoshinaga Y."/>
            <person name="Zane M."/>
            <person name="Barry K."/>
            <person name="Grigoriev I.V."/>
            <person name="Spatafora J.W."/>
            <person name="Aimea M.C."/>
        </authorList>
    </citation>
    <scope>NUCLEOTIDE SEQUENCE [LARGE SCALE GENOMIC DNA]</scope>
    <source>
        <strain evidence="1 2">UBC 951</strain>
    </source>
</reference>
<dbReference type="Proteomes" id="UP000027361">
    <property type="component" value="Unassembled WGS sequence"/>
</dbReference>
<dbReference type="InParanoid" id="A0A066W3B9"/>
<organism evidence="1 2">
    <name type="scientific">Tilletiaria anomala (strain ATCC 24038 / CBS 436.72 / UBC 951)</name>
    <dbReference type="NCBI Taxonomy" id="1037660"/>
    <lineage>
        <taxon>Eukaryota</taxon>
        <taxon>Fungi</taxon>
        <taxon>Dikarya</taxon>
        <taxon>Basidiomycota</taxon>
        <taxon>Ustilaginomycotina</taxon>
        <taxon>Exobasidiomycetes</taxon>
        <taxon>Georgefischeriales</taxon>
        <taxon>Tilletiariaceae</taxon>
        <taxon>Tilletiaria</taxon>
    </lineage>
</organism>